<dbReference type="AlphaFoldDB" id="A0A6P4Z4T7"/>
<feature type="transmembrane region" description="Helical" evidence="1">
    <location>
        <begin position="179"/>
        <end position="202"/>
    </location>
</feature>
<accession>A0A6P4Z4T7</accession>
<proteinExistence type="predicted"/>
<keyword evidence="2" id="KW-1185">Reference proteome</keyword>
<dbReference type="Proteomes" id="UP000515135">
    <property type="component" value="Unplaced"/>
</dbReference>
<evidence type="ECO:0000313" key="2">
    <source>
        <dbReference type="Proteomes" id="UP000515135"/>
    </source>
</evidence>
<dbReference type="KEGG" id="bbel:109475438"/>
<name>A0A6P4Z4T7_BRABE</name>
<gene>
    <name evidence="3" type="primary">LOC109475438</name>
</gene>
<organism evidence="2 3">
    <name type="scientific">Branchiostoma belcheri</name>
    <name type="common">Amphioxus</name>
    <dbReference type="NCBI Taxonomy" id="7741"/>
    <lineage>
        <taxon>Eukaryota</taxon>
        <taxon>Metazoa</taxon>
        <taxon>Chordata</taxon>
        <taxon>Cephalochordata</taxon>
        <taxon>Leptocardii</taxon>
        <taxon>Amphioxiformes</taxon>
        <taxon>Branchiostomatidae</taxon>
        <taxon>Branchiostoma</taxon>
    </lineage>
</organism>
<keyword evidence="1" id="KW-1133">Transmembrane helix</keyword>
<evidence type="ECO:0000256" key="1">
    <source>
        <dbReference type="SAM" id="Phobius"/>
    </source>
</evidence>
<protein>
    <submittedName>
        <fullName evidence="3">Uncharacterized protein LOC109475438</fullName>
    </submittedName>
</protein>
<keyword evidence="1" id="KW-0472">Membrane</keyword>
<keyword evidence="1" id="KW-0812">Transmembrane</keyword>
<reference evidence="3" key="1">
    <citation type="submission" date="2025-08" db="UniProtKB">
        <authorList>
            <consortium name="RefSeq"/>
        </authorList>
    </citation>
    <scope>IDENTIFICATION</scope>
    <source>
        <tissue evidence="3">Gonad</tissue>
    </source>
</reference>
<evidence type="ECO:0000313" key="3">
    <source>
        <dbReference type="RefSeq" id="XP_019631598.1"/>
    </source>
</evidence>
<feature type="transmembrane region" description="Helical" evidence="1">
    <location>
        <begin position="73"/>
        <end position="91"/>
    </location>
</feature>
<feature type="transmembrane region" description="Helical" evidence="1">
    <location>
        <begin position="137"/>
        <end position="159"/>
    </location>
</feature>
<dbReference type="RefSeq" id="XP_019631598.1">
    <property type="nucleotide sequence ID" value="XM_019776039.1"/>
</dbReference>
<sequence>MSGTVASESAQVASMDIEVQAGSGGDQCCACCRTPNCKNRWALLLEILGILGLAFNLAMLAEVDDILKCPFTTWIYFIGIGISGLFFILTATRLCGYEGFFNAHPVWRASCLLYTYCTDDCDGMTEYRKDAFKDLHVLAYIFLNVLIPGELIPLAASYIDDINGYTKAVGLKIEHPAALRLAIIGRPLVAIAQVILAGYNVYAQDGCSKLFKGLLVLGIVYVVVLGILYGIAFGPVFDDGCPRFFKNETATTMMMDETSEF</sequence>
<feature type="transmembrane region" description="Helical" evidence="1">
    <location>
        <begin position="214"/>
        <end position="237"/>
    </location>
</feature>
<feature type="transmembrane region" description="Helical" evidence="1">
    <location>
        <begin position="43"/>
        <end position="61"/>
    </location>
</feature>
<dbReference type="OrthoDB" id="10020446at2759"/>
<dbReference type="GeneID" id="109475438"/>